<evidence type="ECO:0000313" key="6">
    <source>
        <dbReference type="Proteomes" id="UP000759537"/>
    </source>
</evidence>
<dbReference type="InterPro" id="IPR002018">
    <property type="entry name" value="CarbesteraseB"/>
</dbReference>
<gene>
    <name evidence="5" type="ORF">DFH94DRAFT_689272</name>
</gene>
<dbReference type="PROSITE" id="PS00941">
    <property type="entry name" value="CARBOXYLESTERASE_B_2"/>
    <property type="match status" value="1"/>
</dbReference>
<dbReference type="Gene3D" id="3.40.50.1820">
    <property type="entry name" value="alpha/beta hydrolase"/>
    <property type="match status" value="1"/>
</dbReference>
<feature type="domain" description="Carboxylesterase type B" evidence="4">
    <location>
        <begin position="63"/>
        <end position="332"/>
    </location>
</feature>
<dbReference type="OrthoDB" id="408631at2759"/>
<dbReference type="PANTHER" id="PTHR11559">
    <property type="entry name" value="CARBOXYLESTERASE"/>
    <property type="match status" value="1"/>
</dbReference>
<dbReference type="EC" id="3.1.1.-" evidence="3"/>
<evidence type="ECO:0000259" key="4">
    <source>
        <dbReference type="Pfam" id="PF00135"/>
    </source>
</evidence>
<dbReference type="GO" id="GO:0016787">
    <property type="term" value="F:hydrolase activity"/>
    <property type="evidence" value="ECO:0007669"/>
    <property type="project" value="UniProtKB-KW"/>
</dbReference>
<dbReference type="InterPro" id="IPR029058">
    <property type="entry name" value="AB_hydrolase_fold"/>
</dbReference>
<keyword evidence="2 3" id="KW-0378">Hydrolase</keyword>
<evidence type="ECO:0000256" key="1">
    <source>
        <dbReference type="ARBA" id="ARBA00005964"/>
    </source>
</evidence>
<protein>
    <recommendedName>
        <fullName evidence="3">Carboxylic ester hydrolase</fullName>
        <ecNumber evidence="3">3.1.1.-</ecNumber>
    </recommendedName>
</protein>
<dbReference type="EMBL" id="WHVB01000003">
    <property type="protein sequence ID" value="KAF8484906.1"/>
    <property type="molecule type" value="Genomic_DNA"/>
</dbReference>
<evidence type="ECO:0000256" key="2">
    <source>
        <dbReference type="ARBA" id="ARBA00022801"/>
    </source>
</evidence>
<keyword evidence="6" id="KW-1185">Reference proteome</keyword>
<dbReference type="SUPFAM" id="SSF53474">
    <property type="entry name" value="alpha/beta-Hydrolases"/>
    <property type="match status" value="1"/>
</dbReference>
<proteinExistence type="inferred from homology"/>
<reference evidence="5" key="1">
    <citation type="submission" date="2019-10" db="EMBL/GenBank/DDBJ databases">
        <authorList>
            <consortium name="DOE Joint Genome Institute"/>
            <person name="Kuo A."/>
            <person name="Miyauchi S."/>
            <person name="Kiss E."/>
            <person name="Drula E."/>
            <person name="Kohler A."/>
            <person name="Sanchez-Garcia M."/>
            <person name="Andreopoulos B."/>
            <person name="Barry K.W."/>
            <person name="Bonito G."/>
            <person name="Buee M."/>
            <person name="Carver A."/>
            <person name="Chen C."/>
            <person name="Cichocki N."/>
            <person name="Clum A."/>
            <person name="Culley D."/>
            <person name="Crous P.W."/>
            <person name="Fauchery L."/>
            <person name="Girlanda M."/>
            <person name="Hayes R."/>
            <person name="Keri Z."/>
            <person name="LaButti K."/>
            <person name="Lipzen A."/>
            <person name="Lombard V."/>
            <person name="Magnuson J."/>
            <person name="Maillard F."/>
            <person name="Morin E."/>
            <person name="Murat C."/>
            <person name="Nolan M."/>
            <person name="Ohm R."/>
            <person name="Pangilinan J."/>
            <person name="Pereira M."/>
            <person name="Perotto S."/>
            <person name="Peter M."/>
            <person name="Riley R."/>
            <person name="Sitrit Y."/>
            <person name="Stielow B."/>
            <person name="Szollosi G."/>
            <person name="Zifcakova L."/>
            <person name="Stursova M."/>
            <person name="Spatafora J.W."/>
            <person name="Tedersoo L."/>
            <person name="Vaario L.-M."/>
            <person name="Yamada A."/>
            <person name="Yan M."/>
            <person name="Wang P."/>
            <person name="Xu J."/>
            <person name="Bruns T."/>
            <person name="Baldrian P."/>
            <person name="Vilgalys R."/>
            <person name="Henrissat B."/>
            <person name="Grigoriev I.V."/>
            <person name="Hibbett D."/>
            <person name="Nagy L.G."/>
            <person name="Martin F.M."/>
        </authorList>
    </citation>
    <scope>NUCLEOTIDE SEQUENCE</scope>
    <source>
        <strain evidence="5">Prilba</strain>
    </source>
</reference>
<dbReference type="Proteomes" id="UP000759537">
    <property type="component" value="Unassembled WGS sequence"/>
</dbReference>
<comment type="similarity">
    <text evidence="1 3">Belongs to the type-B carboxylesterase/lipase family.</text>
</comment>
<sequence>MRFVATLWAAAAAAVHSSLDDRPHLRLGSTVLVGKYLQASNLDFFGGYNCLIIARSPPHFSILGIPFAEPPVGRYRLAPPHPKYSLSPLQLFDASNYGLPCLQPFSDADMSEDCLTLNILRPSGIDINSSLPVMVWIDGGGFYAGNASLYDGATLVERSVSRGTPIVFVSMNYRVGPLGFPQGPEAVERGALNLGLHDQWAAFEWVQHNVASFGGDPRKVTIFGGSAGAMSTSYHYLNENFSTVARAAIFQSGTSSTLPIFDGYRRTPSWRLFAKNTQSCATALPNQTFPCLISADSSDLRAALNASMALEQFPFRPVLDGPGGIIRTLFIPKDFQTKDIGIWLNANYTPSPLGPSVLKAGLDEVMSLYPDDPSAGSPFDTGNETFGTGPGYKRGSAIFGDVMFQAPRRFWSQMISAPSYVYLFTEPVPNVDPALGVFHSSELIYFIGTSSTWLSRVMLDYWISFAVSLTPNDDKGTKRPHWGEYEETKVWYNDLVFGQTFNLVKRILELNSKTMGLILDGYRAISMELIINLRDMLSW</sequence>
<accession>A0A9P5TCL9</accession>
<comment type="caution">
    <text evidence="5">The sequence shown here is derived from an EMBL/GenBank/DDBJ whole genome shotgun (WGS) entry which is preliminary data.</text>
</comment>
<name>A0A9P5TCL9_9AGAM</name>
<organism evidence="5 6">
    <name type="scientific">Russula ochroleuca</name>
    <dbReference type="NCBI Taxonomy" id="152965"/>
    <lineage>
        <taxon>Eukaryota</taxon>
        <taxon>Fungi</taxon>
        <taxon>Dikarya</taxon>
        <taxon>Basidiomycota</taxon>
        <taxon>Agaricomycotina</taxon>
        <taxon>Agaricomycetes</taxon>
        <taxon>Russulales</taxon>
        <taxon>Russulaceae</taxon>
        <taxon>Russula</taxon>
    </lineage>
</organism>
<dbReference type="InterPro" id="IPR050309">
    <property type="entry name" value="Type-B_Carboxylest/Lipase"/>
</dbReference>
<dbReference type="InterPro" id="IPR019819">
    <property type="entry name" value="Carboxylesterase_B_CS"/>
</dbReference>
<dbReference type="PROSITE" id="PS00122">
    <property type="entry name" value="CARBOXYLESTERASE_B_1"/>
    <property type="match status" value="1"/>
</dbReference>
<dbReference type="AlphaFoldDB" id="A0A9P5TCL9"/>
<evidence type="ECO:0000256" key="3">
    <source>
        <dbReference type="RuleBase" id="RU361235"/>
    </source>
</evidence>
<evidence type="ECO:0000313" key="5">
    <source>
        <dbReference type="EMBL" id="KAF8484906.1"/>
    </source>
</evidence>
<dbReference type="Pfam" id="PF00135">
    <property type="entry name" value="COesterase"/>
    <property type="match status" value="1"/>
</dbReference>
<reference evidence="5" key="2">
    <citation type="journal article" date="2020" name="Nat. Commun.">
        <title>Large-scale genome sequencing of mycorrhizal fungi provides insights into the early evolution of symbiotic traits.</title>
        <authorList>
            <person name="Miyauchi S."/>
            <person name="Kiss E."/>
            <person name="Kuo A."/>
            <person name="Drula E."/>
            <person name="Kohler A."/>
            <person name="Sanchez-Garcia M."/>
            <person name="Morin E."/>
            <person name="Andreopoulos B."/>
            <person name="Barry K.W."/>
            <person name="Bonito G."/>
            <person name="Buee M."/>
            <person name="Carver A."/>
            <person name="Chen C."/>
            <person name="Cichocki N."/>
            <person name="Clum A."/>
            <person name="Culley D."/>
            <person name="Crous P.W."/>
            <person name="Fauchery L."/>
            <person name="Girlanda M."/>
            <person name="Hayes R.D."/>
            <person name="Keri Z."/>
            <person name="LaButti K."/>
            <person name="Lipzen A."/>
            <person name="Lombard V."/>
            <person name="Magnuson J."/>
            <person name="Maillard F."/>
            <person name="Murat C."/>
            <person name="Nolan M."/>
            <person name="Ohm R.A."/>
            <person name="Pangilinan J."/>
            <person name="Pereira M.F."/>
            <person name="Perotto S."/>
            <person name="Peter M."/>
            <person name="Pfister S."/>
            <person name="Riley R."/>
            <person name="Sitrit Y."/>
            <person name="Stielow J.B."/>
            <person name="Szollosi G."/>
            <person name="Zifcakova L."/>
            <person name="Stursova M."/>
            <person name="Spatafora J.W."/>
            <person name="Tedersoo L."/>
            <person name="Vaario L.M."/>
            <person name="Yamada A."/>
            <person name="Yan M."/>
            <person name="Wang P."/>
            <person name="Xu J."/>
            <person name="Bruns T."/>
            <person name="Baldrian P."/>
            <person name="Vilgalys R."/>
            <person name="Dunand C."/>
            <person name="Henrissat B."/>
            <person name="Grigoriev I.V."/>
            <person name="Hibbett D."/>
            <person name="Nagy L.G."/>
            <person name="Martin F.M."/>
        </authorList>
    </citation>
    <scope>NUCLEOTIDE SEQUENCE</scope>
    <source>
        <strain evidence="5">Prilba</strain>
    </source>
</reference>
<dbReference type="InterPro" id="IPR019826">
    <property type="entry name" value="Carboxylesterase_B_AS"/>
</dbReference>